<keyword evidence="3" id="KW-0813">Transport</keyword>
<dbReference type="InterPro" id="IPR000914">
    <property type="entry name" value="SBP_5_dom"/>
</dbReference>
<dbReference type="AlphaFoldDB" id="A0A200J1Z9"/>
<name>A0A200J1Z9_9ENTE</name>
<keyword evidence="5" id="KW-0653">Protein transport</keyword>
<dbReference type="PROSITE" id="PS51257">
    <property type="entry name" value="PROKAR_LIPOPROTEIN"/>
    <property type="match status" value="1"/>
</dbReference>
<gene>
    <name evidence="9" type="ORF">A5889_002177</name>
    <name evidence="8" type="ORF">A5889_002863</name>
</gene>
<evidence type="ECO:0000256" key="1">
    <source>
        <dbReference type="ARBA" id="ARBA00004196"/>
    </source>
</evidence>
<dbReference type="GO" id="GO:0030288">
    <property type="term" value="C:outer membrane-bounded periplasmic space"/>
    <property type="evidence" value="ECO:0007669"/>
    <property type="project" value="UniProtKB-ARBA"/>
</dbReference>
<reference evidence="9" key="2">
    <citation type="submission" date="2017-05" db="EMBL/GenBank/DDBJ databases">
        <authorList>
            <consortium name="The Broad Institute Genomics Platform"/>
            <consortium name="The Broad Institute Genomic Center for Infectious Diseases"/>
            <person name="Earl A."/>
            <person name="Manson A."/>
            <person name="Schwartman J."/>
            <person name="Gilmore M."/>
            <person name="Abouelleil A."/>
            <person name="Cao P."/>
            <person name="Chapman S."/>
            <person name="Cusick C."/>
            <person name="Shea T."/>
            <person name="Young S."/>
            <person name="Neafsey D."/>
            <person name="Nusbaum C."/>
            <person name="Birren B."/>
        </authorList>
    </citation>
    <scope>NUCLEOTIDE SEQUENCE</scope>
    <source>
        <strain evidence="9">9D6_DIV0238</strain>
    </source>
</reference>
<sequence>MMNMKKWALTTVAASALVLALAACGSGSKKEDAADDKKQVLKVLESAELPTMDISQATDVVSFSAISQVMEGLYEFADDSTSAPAIAEEVVEPTNDGKTYTIKLREDAKWSNGEPVTANDFVYSWKRTVDPKTGSEYAYLFDGFENYTAISKGEKPASDLGVKALDDYTLEINLEYPIPYLSSLLAKPTFYPLNEKFVEEKGKDYGTNSDNMIYNGPFTLADWDGTSITWNYIKNDKYREADKVKLDEVNVQVSKEIGTNVNLFKAGETDIAPIKGEYVDQEKDNPELVTRIYPSTSYLQYNTENKVFANKNARNAITELIDSDQIAKNILKDGSMAIEAFVPKGIANQETGKDFAEEAGTLMKTDVEGGKKLWEDAKKELGIDSASITLLTSDTDSAKKLSEYIQGLLTENLSGLKVTISSVPFKNRLDQMSSGDFDVVLAGWAATYADPYDFLQLFRTGGEQNYGKFSNEEFDKLLQESATTYATENEKRWDTLLDAQKVLMESSPVTPLYQASEAFLVNDRVEGLVYRAIGAPYYKNVSVK</sequence>
<dbReference type="GO" id="GO:0043190">
    <property type="term" value="C:ATP-binding cassette (ABC) transporter complex"/>
    <property type="evidence" value="ECO:0007669"/>
    <property type="project" value="InterPro"/>
</dbReference>
<evidence type="ECO:0000256" key="3">
    <source>
        <dbReference type="ARBA" id="ARBA00022448"/>
    </source>
</evidence>
<dbReference type="SUPFAM" id="SSF53850">
    <property type="entry name" value="Periplasmic binding protein-like II"/>
    <property type="match status" value="1"/>
</dbReference>
<reference evidence="9" key="3">
    <citation type="submission" date="2024-03" db="EMBL/GenBank/DDBJ databases">
        <title>The Genome Sequence of Enterococcus sp. DIV0238c.</title>
        <authorList>
            <consortium name="The Broad Institute Genomics Platform"/>
            <consortium name="The Broad Institute Microbial Omics Core"/>
            <consortium name="The Broad Institute Genomic Center for Infectious Diseases"/>
            <person name="Earl A."/>
            <person name="Manson A."/>
            <person name="Gilmore M."/>
            <person name="Schwartman J."/>
            <person name="Shea T."/>
            <person name="Abouelleil A."/>
            <person name="Cao P."/>
            <person name="Chapman S."/>
            <person name="Cusick C."/>
            <person name="Young S."/>
            <person name="Neafsey D."/>
            <person name="Nusbaum C."/>
            <person name="Birren B."/>
        </authorList>
    </citation>
    <scope>NUCLEOTIDE SEQUENCE</scope>
    <source>
        <strain evidence="9">9D6_DIV0238</strain>
    </source>
</reference>
<evidence type="ECO:0000256" key="5">
    <source>
        <dbReference type="ARBA" id="ARBA00022856"/>
    </source>
</evidence>
<keyword evidence="4 6" id="KW-0732">Signal</keyword>
<dbReference type="FunFam" id="3.10.105.10:FF:000001">
    <property type="entry name" value="Oligopeptide ABC transporter, oligopeptide-binding protein"/>
    <property type="match status" value="1"/>
</dbReference>
<evidence type="ECO:0000313" key="8">
    <source>
        <dbReference type="EMBL" id="OUZ30575.1"/>
    </source>
</evidence>
<dbReference type="Gene3D" id="3.10.105.10">
    <property type="entry name" value="Dipeptide-binding Protein, Domain 3"/>
    <property type="match status" value="1"/>
</dbReference>
<evidence type="ECO:0000259" key="7">
    <source>
        <dbReference type="Pfam" id="PF00496"/>
    </source>
</evidence>
<dbReference type="Gene3D" id="3.90.76.10">
    <property type="entry name" value="Dipeptide-binding Protein, Domain 1"/>
    <property type="match status" value="1"/>
</dbReference>
<comment type="subcellular location">
    <subcellularLocation>
        <location evidence="1">Cell envelope</location>
    </subcellularLocation>
</comment>
<dbReference type="PIRSF" id="PIRSF002741">
    <property type="entry name" value="MppA"/>
    <property type="match status" value="1"/>
</dbReference>
<dbReference type="GO" id="GO:1904680">
    <property type="term" value="F:peptide transmembrane transporter activity"/>
    <property type="evidence" value="ECO:0007669"/>
    <property type="project" value="TreeGrafter"/>
</dbReference>
<keyword evidence="10" id="KW-1185">Reference proteome</keyword>
<dbReference type="Gene3D" id="3.40.190.10">
    <property type="entry name" value="Periplasmic binding protein-like II"/>
    <property type="match status" value="1"/>
</dbReference>
<evidence type="ECO:0000313" key="10">
    <source>
        <dbReference type="Proteomes" id="UP000196151"/>
    </source>
</evidence>
<feature type="domain" description="Solute-binding protein family 5" evidence="7">
    <location>
        <begin position="84"/>
        <end position="465"/>
    </location>
</feature>
<dbReference type="EMBL" id="CP147246">
    <property type="protein sequence ID" value="WYJ94664.1"/>
    <property type="molecule type" value="Genomic_DNA"/>
</dbReference>
<reference evidence="8" key="1">
    <citation type="submission" date="2017-05" db="EMBL/GenBank/DDBJ databases">
        <title>The Genome Sequence of Enterococcus sp. 9D6_DIV0238.</title>
        <authorList>
            <consortium name="The Broad Institute Genomics Platform"/>
            <consortium name="The Broad Institute Genomic Center for Infectious Diseases"/>
            <person name="Earl A."/>
            <person name="Manson A."/>
            <person name="Schwartman J."/>
            <person name="Gilmore M."/>
            <person name="Abouelleil A."/>
            <person name="Cao P."/>
            <person name="Chapman S."/>
            <person name="Cusick C."/>
            <person name="Shea T."/>
            <person name="Young S."/>
            <person name="Neafsey D."/>
            <person name="Nusbaum C."/>
            <person name="Birren B."/>
        </authorList>
    </citation>
    <scope>NUCLEOTIDE SEQUENCE [LARGE SCALE GENOMIC DNA]</scope>
    <source>
        <strain evidence="8">9D6_DIV0238</strain>
    </source>
</reference>
<dbReference type="InterPro" id="IPR039424">
    <property type="entry name" value="SBP_5"/>
</dbReference>
<proteinExistence type="inferred from homology"/>
<dbReference type="EMBL" id="NIBQ01000003">
    <property type="protein sequence ID" value="OUZ30575.1"/>
    <property type="molecule type" value="Genomic_DNA"/>
</dbReference>
<organism evidence="8">
    <name type="scientific">Candidatus Enterococcus dunnyi</name>
    <dbReference type="NCBI Taxonomy" id="1834192"/>
    <lineage>
        <taxon>Bacteria</taxon>
        <taxon>Bacillati</taxon>
        <taxon>Bacillota</taxon>
        <taxon>Bacilli</taxon>
        <taxon>Lactobacillales</taxon>
        <taxon>Enterococcaceae</taxon>
        <taxon>Enterococcus</taxon>
    </lineage>
</organism>
<accession>A0A200J1Z9</accession>
<dbReference type="FunFam" id="3.90.76.10:FF:000001">
    <property type="entry name" value="Oligopeptide ABC transporter substrate-binding protein"/>
    <property type="match status" value="1"/>
</dbReference>
<evidence type="ECO:0000256" key="6">
    <source>
        <dbReference type="SAM" id="SignalP"/>
    </source>
</evidence>
<feature type="signal peptide" evidence="6">
    <location>
        <begin position="1"/>
        <end position="22"/>
    </location>
</feature>
<dbReference type="PANTHER" id="PTHR30290">
    <property type="entry name" value="PERIPLASMIC BINDING COMPONENT OF ABC TRANSPORTER"/>
    <property type="match status" value="1"/>
</dbReference>
<dbReference type="CDD" id="cd08504">
    <property type="entry name" value="PBP2_OppA"/>
    <property type="match status" value="1"/>
</dbReference>
<protein>
    <submittedName>
        <fullName evidence="9">Oligopeptide transport system substrate-binding protein</fullName>
    </submittedName>
</protein>
<dbReference type="GO" id="GO:0015833">
    <property type="term" value="P:peptide transport"/>
    <property type="evidence" value="ECO:0007669"/>
    <property type="project" value="UniProtKB-KW"/>
</dbReference>
<evidence type="ECO:0000256" key="2">
    <source>
        <dbReference type="ARBA" id="ARBA00005695"/>
    </source>
</evidence>
<evidence type="ECO:0000256" key="4">
    <source>
        <dbReference type="ARBA" id="ARBA00022729"/>
    </source>
</evidence>
<dbReference type="Proteomes" id="UP000196151">
    <property type="component" value="Chromosome"/>
</dbReference>
<dbReference type="InterPro" id="IPR030678">
    <property type="entry name" value="Peptide/Ni-bd"/>
</dbReference>
<dbReference type="Pfam" id="PF00496">
    <property type="entry name" value="SBP_bac_5"/>
    <property type="match status" value="1"/>
</dbReference>
<feature type="chain" id="PRO_5038619946" evidence="6">
    <location>
        <begin position="23"/>
        <end position="544"/>
    </location>
</feature>
<keyword evidence="5" id="KW-0571">Peptide transport</keyword>
<dbReference type="PANTHER" id="PTHR30290:SF10">
    <property type="entry name" value="PERIPLASMIC OLIGOPEPTIDE-BINDING PROTEIN-RELATED"/>
    <property type="match status" value="1"/>
</dbReference>
<evidence type="ECO:0000313" key="9">
    <source>
        <dbReference type="EMBL" id="WYJ94664.1"/>
    </source>
</evidence>
<comment type="similarity">
    <text evidence="2">Belongs to the bacterial solute-binding protein 5 family.</text>
</comment>